<keyword evidence="3" id="KW-1185">Reference proteome</keyword>
<comment type="caution">
    <text evidence="2">The sequence shown here is derived from an EMBL/GenBank/DDBJ whole genome shotgun (WGS) entry which is preliminary data.</text>
</comment>
<reference evidence="2 3" key="1">
    <citation type="submission" date="2021-06" db="EMBL/GenBank/DDBJ databases">
        <title>Caerostris darwini draft genome.</title>
        <authorList>
            <person name="Kono N."/>
            <person name="Arakawa K."/>
        </authorList>
    </citation>
    <scope>NUCLEOTIDE SEQUENCE [LARGE SCALE GENOMIC DNA]</scope>
</reference>
<evidence type="ECO:0000313" key="3">
    <source>
        <dbReference type="Proteomes" id="UP001054837"/>
    </source>
</evidence>
<sequence>MDIPPVVTRVVIYLFFWYTISYIQLEHPTYFDSLQTFGHNLSWNLPHEEISKSAVSYYKSTRIFDWLQIFLFLVAISVDIIHFTLYGRGFDW</sequence>
<feature type="transmembrane region" description="Helical" evidence="1">
    <location>
        <begin position="66"/>
        <end position="86"/>
    </location>
</feature>
<accession>A0AAV4NXI4</accession>
<name>A0AAV4NXI4_9ARAC</name>
<evidence type="ECO:0000256" key="1">
    <source>
        <dbReference type="SAM" id="Phobius"/>
    </source>
</evidence>
<dbReference type="Proteomes" id="UP001054837">
    <property type="component" value="Unassembled WGS sequence"/>
</dbReference>
<protein>
    <submittedName>
        <fullName evidence="2">Uncharacterized protein</fullName>
    </submittedName>
</protein>
<keyword evidence="1" id="KW-1133">Transmembrane helix</keyword>
<keyword evidence="1" id="KW-0472">Membrane</keyword>
<dbReference type="AlphaFoldDB" id="A0AAV4NXI4"/>
<organism evidence="2 3">
    <name type="scientific">Caerostris darwini</name>
    <dbReference type="NCBI Taxonomy" id="1538125"/>
    <lineage>
        <taxon>Eukaryota</taxon>
        <taxon>Metazoa</taxon>
        <taxon>Ecdysozoa</taxon>
        <taxon>Arthropoda</taxon>
        <taxon>Chelicerata</taxon>
        <taxon>Arachnida</taxon>
        <taxon>Araneae</taxon>
        <taxon>Araneomorphae</taxon>
        <taxon>Entelegynae</taxon>
        <taxon>Araneoidea</taxon>
        <taxon>Araneidae</taxon>
        <taxon>Caerostris</taxon>
    </lineage>
</organism>
<keyword evidence="1" id="KW-0812">Transmembrane</keyword>
<feature type="transmembrane region" description="Helical" evidence="1">
    <location>
        <begin position="6"/>
        <end position="25"/>
    </location>
</feature>
<proteinExistence type="predicted"/>
<dbReference type="EMBL" id="BPLQ01002101">
    <property type="protein sequence ID" value="GIX88656.1"/>
    <property type="molecule type" value="Genomic_DNA"/>
</dbReference>
<evidence type="ECO:0000313" key="2">
    <source>
        <dbReference type="EMBL" id="GIX88656.1"/>
    </source>
</evidence>
<gene>
    <name evidence="2" type="ORF">CDAR_106141</name>
</gene>